<name>A0A6S7H433_PARCT</name>
<gene>
    <name evidence="2" type="ORF">PACLA_8A067363</name>
</gene>
<proteinExistence type="predicted"/>
<reference evidence="2" key="1">
    <citation type="submission" date="2020-04" db="EMBL/GenBank/DDBJ databases">
        <authorList>
            <person name="Alioto T."/>
            <person name="Alioto T."/>
            <person name="Gomez Garrido J."/>
        </authorList>
    </citation>
    <scope>NUCLEOTIDE SEQUENCE</scope>
    <source>
        <strain evidence="2">A484AB</strain>
    </source>
</reference>
<dbReference type="EMBL" id="CACRXK020003138">
    <property type="protein sequence ID" value="CAB3997592.1"/>
    <property type="molecule type" value="Genomic_DNA"/>
</dbReference>
<dbReference type="InterPro" id="IPR014756">
    <property type="entry name" value="Ig_E-set"/>
</dbReference>
<dbReference type="Gene3D" id="2.60.40.770">
    <property type="match status" value="1"/>
</dbReference>
<comment type="caution">
    <text evidence="2">The sequence shown here is derived from an EMBL/GenBank/DDBJ whole genome shotgun (WGS) entry which is preliminary data.</text>
</comment>
<organism evidence="2 3">
    <name type="scientific">Paramuricea clavata</name>
    <name type="common">Red gorgonian</name>
    <name type="synonym">Violescent sea-whip</name>
    <dbReference type="NCBI Taxonomy" id="317549"/>
    <lineage>
        <taxon>Eukaryota</taxon>
        <taxon>Metazoa</taxon>
        <taxon>Cnidaria</taxon>
        <taxon>Anthozoa</taxon>
        <taxon>Octocorallia</taxon>
        <taxon>Malacalcyonacea</taxon>
        <taxon>Plexauridae</taxon>
        <taxon>Paramuricea</taxon>
    </lineage>
</organism>
<protein>
    <recommendedName>
        <fullName evidence="1">MD-2-related lipid-recognition domain-containing protein</fullName>
    </recommendedName>
</protein>
<evidence type="ECO:0000259" key="1">
    <source>
        <dbReference type="Pfam" id="PF02221"/>
    </source>
</evidence>
<evidence type="ECO:0000313" key="2">
    <source>
        <dbReference type="EMBL" id="CAB3997592.1"/>
    </source>
</evidence>
<sequence length="201" mass="23051">MFTLMKSRFFGIGYKKRVCMCVFLGLVCLVLIAKEYLRVDFSDIQSVHRAFSGKSSRSNFDWDGWVERNRYRSIGDVYDICDSKSNDRVKVGKAILSYNPENRRIYATIAANITLADDLVRGTANIYASYRGRVLFNETFDVCRDLHVKGLKCPMRKGDKISVHEKKKFPSHIPSGYFLAVGHIRNQNNKCLGIVEAEFKI</sequence>
<keyword evidence="3" id="KW-1185">Reference proteome</keyword>
<feature type="domain" description="MD-2-related lipid-recognition" evidence="1">
    <location>
        <begin position="80"/>
        <end position="192"/>
    </location>
</feature>
<dbReference type="SUPFAM" id="SSF81296">
    <property type="entry name" value="E set domains"/>
    <property type="match status" value="1"/>
</dbReference>
<dbReference type="Proteomes" id="UP001152795">
    <property type="component" value="Unassembled WGS sequence"/>
</dbReference>
<dbReference type="OrthoDB" id="5970827at2759"/>
<accession>A0A6S7H433</accession>
<dbReference type="Pfam" id="PF02221">
    <property type="entry name" value="E1_DerP2_DerF2"/>
    <property type="match status" value="1"/>
</dbReference>
<dbReference type="InterPro" id="IPR003172">
    <property type="entry name" value="ML_dom"/>
</dbReference>
<evidence type="ECO:0000313" key="3">
    <source>
        <dbReference type="Proteomes" id="UP001152795"/>
    </source>
</evidence>
<dbReference type="AlphaFoldDB" id="A0A6S7H433"/>